<proteinExistence type="predicted"/>
<keyword evidence="1" id="KW-0472">Membrane</keyword>
<evidence type="ECO:0000313" key="2">
    <source>
        <dbReference type="EMBL" id="MDJ1484257.1"/>
    </source>
</evidence>
<dbReference type="AlphaFoldDB" id="A0AAE3QRR1"/>
<feature type="transmembrane region" description="Helical" evidence="1">
    <location>
        <begin position="9"/>
        <end position="30"/>
    </location>
</feature>
<feature type="transmembrane region" description="Helical" evidence="1">
    <location>
        <begin position="74"/>
        <end position="93"/>
    </location>
</feature>
<evidence type="ECO:0000256" key="1">
    <source>
        <dbReference type="SAM" id="Phobius"/>
    </source>
</evidence>
<feature type="transmembrane region" description="Helical" evidence="1">
    <location>
        <begin position="36"/>
        <end position="53"/>
    </location>
</feature>
<evidence type="ECO:0008006" key="4">
    <source>
        <dbReference type="Google" id="ProtNLM"/>
    </source>
</evidence>
<dbReference type="RefSeq" id="WP_313985330.1">
    <property type="nucleotide sequence ID" value="NZ_JASJOS010000014.1"/>
</dbReference>
<reference evidence="2" key="1">
    <citation type="submission" date="2023-05" db="EMBL/GenBank/DDBJ databases">
        <authorList>
            <person name="Zhang X."/>
        </authorList>
    </citation>
    <scope>NUCLEOTIDE SEQUENCE</scope>
    <source>
        <strain evidence="2">YF14B1</strain>
    </source>
</reference>
<accession>A0AAE3QRR1</accession>
<sequence>MDFNNRRKVWLGAVITTIYLFWSGISIGTYNQYPGFLSFTGAALTALFLALLIGDFTSVYEFTEDIPKGSPKGLAPLAIIPGIILIFVFWMHFSSRKEAVLEKEGVIITANIVDGESTTTTRRFQSNTTYEVRVSYQPPQTRKYYFSQSINGSEFNSLYKGATIDVIYWKQDPSVSKALLSEDEIKKAFKIEDRKLEFQDIDKIFTANMKEKAILSHLNKIGYKWETQEGIFVNERQKIALKIDNESQSMVYLEKLSIGHLNGSSFESSLRNAEDGFKKSARLIGEEERISYESNHYIIFKEHKRAKQENSYNTSGTFRFPEEIFMYTIVRKNP</sequence>
<dbReference type="Proteomes" id="UP001241110">
    <property type="component" value="Unassembled WGS sequence"/>
</dbReference>
<gene>
    <name evidence="2" type="ORF">QNI16_27415</name>
</gene>
<protein>
    <recommendedName>
        <fullName evidence="4">DUF3592 domain-containing protein</fullName>
    </recommendedName>
</protein>
<organism evidence="2 3">
    <name type="scientific">Xanthocytophaga flava</name>
    <dbReference type="NCBI Taxonomy" id="3048013"/>
    <lineage>
        <taxon>Bacteria</taxon>
        <taxon>Pseudomonadati</taxon>
        <taxon>Bacteroidota</taxon>
        <taxon>Cytophagia</taxon>
        <taxon>Cytophagales</taxon>
        <taxon>Rhodocytophagaceae</taxon>
        <taxon>Xanthocytophaga</taxon>
    </lineage>
</organism>
<comment type="caution">
    <text evidence="2">The sequence shown here is derived from an EMBL/GenBank/DDBJ whole genome shotgun (WGS) entry which is preliminary data.</text>
</comment>
<keyword evidence="1" id="KW-0812">Transmembrane</keyword>
<evidence type="ECO:0000313" key="3">
    <source>
        <dbReference type="Proteomes" id="UP001241110"/>
    </source>
</evidence>
<name>A0AAE3QRR1_9BACT</name>
<dbReference type="EMBL" id="JASJOS010000014">
    <property type="protein sequence ID" value="MDJ1484257.1"/>
    <property type="molecule type" value="Genomic_DNA"/>
</dbReference>
<keyword evidence="1" id="KW-1133">Transmembrane helix</keyword>